<sequence length="131" mass="13909">MSPIDLWPDVEVELVALLGAALTGTRLCTELPADLLDVLPVLQVQRVPGGGDDGFRLDRALVDADAYAATRAGASQLARTARAVLLGLPGTTTTAAVFGRVRTVAAPAWRPYENPGLRRMGTTYELLFHPA</sequence>
<gene>
    <name evidence="1" type="ORF">GCM10009802_03880</name>
</gene>
<reference evidence="1 2" key="1">
    <citation type="journal article" date="2019" name="Int. J. Syst. Evol. Microbiol.">
        <title>The Global Catalogue of Microorganisms (GCM) 10K type strain sequencing project: providing services to taxonomists for standard genome sequencing and annotation.</title>
        <authorList>
            <consortium name="The Broad Institute Genomics Platform"/>
            <consortium name="The Broad Institute Genome Sequencing Center for Infectious Disease"/>
            <person name="Wu L."/>
            <person name="Ma J."/>
        </authorList>
    </citation>
    <scope>NUCLEOTIDE SEQUENCE [LARGE SCALE GENOMIC DNA]</scope>
    <source>
        <strain evidence="1 2">JCM 15481</strain>
    </source>
</reference>
<dbReference type="InterPro" id="IPR057003">
    <property type="entry name" value="Phage_tail_terminator_2"/>
</dbReference>
<dbReference type="Pfam" id="PF23841">
    <property type="entry name" value="Phage_tail_terminator_2"/>
    <property type="match status" value="1"/>
</dbReference>
<evidence type="ECO:0000313" key="1">
    <source>
        <dbReference type="EMBL" id="GAA2108207.1"/>
    </source>
</evidence>
<protein>
    <recommendedName>
        <fullName evidence="3">DUF3168 domain-containing protein</fullName>
    </recommendedName>
</protein>
<keyword evidence="2" id="KW-1185">Reference proteome</keyword>
<evidence type="ECO:0000313" key="2">
    <source>
        <dbReference type="Proteomes" id="UP001500443"/>
    </source>
</evidence>
<comment type="caution">
    <text evidence="1">The sequence shown here is derived from an EMBL/GenBank/DDBJ whole genome shotgun (WGS) entry which is preliminary data.</text>
</comment>
<accession>A0ABN2XCH4</accession>
<evidence type="ECO:0008006" key="3">
    <source>
        <dbReference type="Google" id="ProtNLM"/>
    </source>
</evidence>
<name>A0ABN2XCH4_9ACTN</name>
<organism evidence="1 2">
    <name type="scientific">Streptomyces synnematoformans</name>
    <dbReference type="NCBI Taxonomy" id="415721"/>
    <lineage>
        <taxon>Bacteria</taxon>
        <taxon>Bacillati</taxon>
        <taxon>Actinomycetota</taxon>
        <taxon>Actinomycetes</taxon>
        <taxon>Kitasatosporales</taxon>
        <taxon>Streptomycetaceae</taxon>
        <taxon>Streptomyces</taxon>
    </lineage>
</organism>
<proteinExistence type="predicted"/>
<dbReference type="EMBL" id="BAAAPF010000003">
    <property type="protein sequence ID" value="GAA2108207.1"/>
    <property type="molecule type" value="Genomic_DNA"/>
</dbReference>
<dbReference type="Proteomes" id="UP001500443">
    <property type="component" value="Unassembled WGS sequence"/>
</dbReference>
<dbReference type="RefSeq" id="WP_344287176.1">
    <property type="nucleotide sequence ID" value="NZ_BAAAPF010000003.1"/>
</dbReference>